<sequence length="146" mass="16358">MGRSEILSVGYEGRSQQDLLDVLRSHGATVVVDIRLNPISRKPGLSKTRLAEALTAAGIEYRHLKALGNPRDNRSPFHEGRVAEGCEEFRKLLAAPEAEAALQQVVDESRNTTLAVLCFEKSHEHCHRQVVVDETNNRERRDITYA</sequence>
<dbReference type="Proteomes" id="UP000295060">
    <property type="component" value="Unassembled WGS sequence"/>
</dbReference>
<dbReference type="InterPro" id="IPR014519">
    <property type="entry name" value="UCP024492"/>
</dbReference>
<dbReference type="PANTHER" id="PTHR39337">
    <property type="entry name" value="BLR5642 PROTEIN"/>
    <property type="match status" value="1"/>
</dbReference>
<dbReference type="PIRSF" id="PIRSF024492">
    <property type="entry name" value="UCP024492"/>
    <property type="match status" value="1"/>
</dbReference>
<evidence type="ECO:0000313" key="2">
    <source>
        <dbReference type="Proteomes" id="UP000295060"/>
    </source>
</evidence>
<protein>
    <submittedName>
        <fullName evidence="1">Uncharacterized protein DUF488</fullName>
    </submittedName>
</protein>
<dbReference type="RefSeq" id="WP_166680159.1">
    <property type="nucleotide sequence ID" value="NZ_SODU01000006.1"/>
</dbReference>
<comment type="caution">
    <text evidence="1">The sequence shown here is derived from an EMBL/GenBank/DDBJ whole genome shotgun (WGS) entry which is preliminary data.</text>
</comment>
<name>A0ABY2F4E0_9ACTN</name>
<evidence type="ECO:0000313" key="1">
    <source>
        <dbReference type="EMBL" id="TDW79700.1"/>
    </source>
</evidence>
<gene>
    <name evidence="1" type="ORF">EV137_8040</name>
</gene>
<reference evidence="1 2" key="1">
    <citation type="submission" date="2019-03" db="EMBL/GenBank/DDBJ databases">
        <title>Genomic Encyclopedia of Type Strains, Phase III (KMG-III): the genomes of soil and plant-associated and newly described type strains.</title>
        <authorList>
            <person name="Whitman W."/>
        </authorList>
    </citation>
    <scope>NUCLEOTIDE SEQUENCE [LARGE SCALE GENOMIC DNA]</scope>
    <source>
        <strain evidence="1 2">VKMAc-2574</strain>
    </source>
</reference>
<organism evidence="1 2">
    <name type="scientific">Kribbella pratensis</name>
    <dbReference type="NCBI Taxonomy" id="2512112"/>
    <lineage>
        <taxon>Bacteria</taxon>
        <taxon>Bacillati</taxon>
        <taxon>Actinomycetota</taxon>
        <taxon>Actinomycetes</taxon>
        <taxon>Propionibacteriales</taxon>
        <taxon>Kribbellaceae</taxon>
        <taxon>Kribbella</taxon>
    </lineage>
</organism>
<accession>A0ABY2F4E0</accession>
<dbReference type="EMBL" id="SODU01000006">
    <property type="protein sequence ID" value="TDW79700.1"/>
    <property type="molecule type" value="Genomic_DNA"/>
</dbReference>
<dbReference type="InterPro" id="IPR007438">
    <property type="entry name" value="DUF488"/>
</dbReference>
<keyword evidence="2" id="KW-1185">Reference proteome</keyword>
<dbReference type="Pfam" id="PF04343">
    <property type="entry name" value="DUF488"/>
    <property type="match status" value="1"/>
</dbReference>
<proteinExistence type="predicted"/>
<dbReference type="PANTHER" id="PTHR39337:SF1">
    <property type="entry name" value="BLR5642 PROTEIN"/>
    <property type="match status" value="1"/>
</dbReference>